<sequence>MRGREPRWSIWYGHESVYRAYVALIREICKVHGHAPLECNDAYGSPPFALSHGVRTSLAACRRVPCDVTCGRPLKCSSITEPHARLDPARRTLESTRKAGGRNNNGRLRPLLD</sequence>
<feature type="compositionally biased region" description="Basic and acidic residues" evidence="1">
    <location>
        <begin position="87"/>
        <end position="97"/>
    </location>
</feature>
<dbReference type="AlphaFoldDB" id="A0A4C1T870"/>
<proteinExistence type="predicted"/>
<keyword evidence="3" id="KW-1185">Reference proteome</keyword>
<evidence type="ECO:0000313" key="2">
    <source>
        <dbReference type="EMBL" id="GBP10334.1"/>
    </source>
</evidence>
<reference evidence="2 3" key="1">
    <citation type="journal article" date="2019" name="Commun. Biol.">
        <title>The bagworm genome reveals a unique fibroin gene that provides high tensile strength.</title>
        <authorList>
            <person name="Kono N."/>
            <person name="Nakamura H."/>
            <person name="Ohtoshi R."/>
            <person name="Tomita M."/>
            <person name="Numata K."/>
            <person name="Arakawa K."/>
        </authorList>
    </citation>
    <scope>NUCLEOTIDE SEQUENCE [LARGE SCALE GENOMIC DNA]</scope>
</reference>
<name>A0A4C1T870_EUMVA</name>
<evidence type="ECO:0000256" key="1">
    <source>
        <dbReference type="SAM" id="MobiDB-lite"/>
    </source>
</evidence>
<feature type="region of interest" description="Disordered" evidence="1">
    <location>
        <begin position="87"/>
        <end position="113"/>
    </location>
</feature>
<protein>
    <submittedName>
        <fullName evidence="2">Uncharacterized protein</fullName>
    </submittedName>
</protein>
<accession>A0A4C1T870</accession>
<dbReference type="Proteomes" id="UP000299102">
    <property type="component" value="Unassembled WGS sequence"/>
</dbReference>
<gene>
    <name evidence="2" type="ORF">EVAR_5650_1</name>
</gene>
<organism evidence="2 3">
    <name type="scientific">Eumeta variegata</name>
    <name type="common">Bagworm moth</name>
    <name type="synonym">Eumeta japonica</name>
    <dbReference type="NCBI Taxonomy" id="151549"/>
    <lineage>
        <taxon>Eukaryota</taxon>
        <taxon>Metazoa</taxon>
        <taxon>Ecdysozoa</taxon>
        <taxon>Arthropoda</taxon>
        <taxon>Hexapoda</taxon>
        <taxon>Insecta</taxon>
        <taxon>Pterygota</taxon>
        <taxon>Neoptera</taxon>
        <taxon>Endopterygota</taxon>
        <taxon>Lepidoptera</taxon>
        <taxon>Glossata</taxon>
        <taxon>Ditrysia</taxon>
        <taxon>Tineoidea</taxon>
        <taxon>Psychidae</taxon>
        <taxon>Oiketicinae</taxon>
        <taxon>Eumeta</taxon>
    </lineage>
</organism>
<evidence type="ECO:0000313" key="3">
    <source>
        <dbReference type="Proteomes" id="UP000299102"/>
    </source>
</evidence>
<comment type="caution">
    <text evidence="2">The sequence shown here is derived from an EMBL/GenBank/DDBJ whole genome shotgun (WGS) entry which is preliminary data.</text>
</comment>
<dbReference type="EMBL" id="BGZK01000040">
    <property type="protein sequence ID" value="GBP10334.1"/>
    <property type="molecule type" value="Genomic_DNA"/>
</dbReference>